<comment type="caution">
    <text evidence="2">The sequence shown here is derived from an EMBL/GenBank/DDBJ whole genome shotgun (WGS) entry which is preliminary data.</text>
</comment>
<evidence type="ECO:0000313" key="2">
    <source>
        <dbReference type="EMBL" id="KKT81185.1"/>
    </source>
</evidence>
<dbReference type="AlphaFoldDB" id="A0A0G1KCB1"/>
<proteinExistence type="predicted"/>
<gene>
    <name evidence="2" type="ORF">UW79_C0024G0008</name>
</gene>
<name>A0A0G1KCB1_9BACT</name>
<organism evidence="2 3">
    <name type="scientific">Candidatus Yanofskybacteria bacterium GW2011_GWA2_44_9</name>
    <dbReference type="NCBI Taxonomy" id="1619025"/>
    <lineage>
        <taxon>Bacteria</taxon>
        <taxon>Candidatus Yanofskyibacteriota</taxon>
    </lineage>
</organism>
<evidence type="ECO:0000256" key="1">
    <source>
        <dbReference type="SAM" id="MobiDB-lite"/>
    </source>
</evidence>
<reference evidence="2 3" key="1">
    <citation type="journal article" date="2015" name="Nature">
        <title>rRNA introns, odd ribosomes, and small enigmatic genomes across a large radiation of phyla.</title>
        <authorList>
            <person name="Brown C.T."/>
            <person name="Hug L.A."/>
            <person name="Thomas B.C."/>
            <person name="Sharon I."/>
            <person name="Castelle C.J."/>
            <person name="Singh A."/>
            <person name="Wilkins M.J."/>
            <person name="Williams K.H."/>
            <person name="Banfield J.F."/>
        </authorList>
    </citation>
    <scope>NUCLEOTIDE SEQUENCE [LARGE SCALE GENOMIC DNA]</scope>
</reference>
<dbReference type="EMBL" id="LCJR01000024">
    <property type="protein sequence ID" value="KKT81185.1"/>
    <property type="molecule type" value="Genomic_DNA"/>
</dbReference>
<dbReference type="Proteomes" id="UP000034032">
    <property type="component" value="Unassembled WGS sequence"/>
</dbReference>
<accession>A0A0G1KCB1</accession>
<sequence>MKKKRVKKAYQKIRIPLPRQTGGFHVADKGGKYRRTAEKDKIRQEVKAELE</sequence>
<protein>
    <submittedName>
        <fullName evidence="2">Uncharacterized protein</fullName>
    </submittedName>
</protein>
<feature type="compositionally biased region" description="Basic and acidic residues" evidence="1">
    <location>
        <begin position="26"/>
        <end position="51"/>
    </location>
</feature>
<evidence type="ECO:0000313" key="3">
    <source>
        <dbReference type="Proteomes" id="UP000034032"/>
    </source>
</evidence>
<feature type="region of interest" description="Disordered" evidence="1">
    <location>
        <begin position="20"/>
        <end position="51"/>
    </location>
</feature>